<evidence type="ECO:0000313" key="2">
    <source>
        <dbReference type="EMBL" id="KAG9444545.1"/>
    </source>
</evidence>
<dbReference type="EMBL" id="JAINDJ010000006">
    <property type="protein sequence ID" value="KAG9444545.1"/>
    <property type="molecule type" value="Genomic_DNA"/>
</dbReference>
<sequence length="67" mass="7263">MPRQPRRARQSRHQSPGPHSSPDDGLQPWVFGRRASPDFGGDHRRATVRGRAGEAGTPAVAFCGGEE</sequence>
<organism evidence="2 3">
    <name type="scientific">Aristolochia fimbriata</name>
    <name type="common">White veined hardy Dutchman's pipe vine</name>
    <dbReference type="NCBI Taxonomy" id="158543"/>
    <lineage>
        <taxon>Eukaryota</taxon>
        <taxon>Viridiplantae</taxon>
        <taxon>Streptophyta</taxon>
        <taxon>Embryophyta</taxon>
        <taxon>Tracheophyta</taxon>
        <taxon>Spermatophyta</taxon>
        <taxon>Magnoliopsida</taxon>
        <taxon>Magnoliidae</taxon>
        <taxon>Piperales</taxon>
        <taxon>Aristolochiaceae</taxon>
        <taxon>Aristolochia</taxon>
    </lineage>
</organism>
<dbReference type="Proteomes" id="UP000825729">
    <property type="component" value="Unassembled WGS sequence"/>
</dbReference>
<reference evidence="2 3" key="1">
    <citation type="submission" date="2021-07" db="EMBL/GenBank/DDBJ databases">
        <title>The Aristolochia fimbriata genome: insights into angiosperm evolution, floral development and chemical biosynthesis.</title>
        <authorList>
            <person name="Jiao Y."/>
        </authorList>
    </citation>
    <scope>NUCLEOTIDE SEQUENCE [LARGE SCALE GENOMIC DNA]</scope>
    <source>
        <strain evidence="2">IBCAS-2021</strain>
        <tissue evidence="2">Leaf</tissue>
    </source>
</reference>
<comment type="caution">
    <text evidence="2">The sequence shown here is derived from an EMBL/GenBank/DDBJ whole genome shotgun (WGS) entry which is preliminary data.</text>
</comment>
<keyword evidence="3" id="KW-1185">Reference proteome</keyword>
<proteinExistence type="predicted"/>
<gene>
    <name evidence="2" type="ORF">H6P81_015885</name>
</gene>
<evidence type="ECO:0000313" key="3">
    <source>
        <dbReference type="Proteomes" id="UP000825729"/>
    </source>
</evidence>
<feature type="compositionally biased region" description="Basic residues" evidence="1">
    <location>
        <begin position="1"/>
        <end position="12"/>
    </location>
</feature>
<protein>
    <submittedName>
        <fullName evidence="2">Uncharacterized protein</fullName>
    </submittedName>
</protein>
<evidence type="ECO:0000256" key="1">
    <source>
        <dbReference type="SAM" id="MobiDB-lite"/>
    </source>
</evidence>
<accession>A0AAV7E6Q2</accession>
<feature type="region of interest" description="Disordered" evidence="1">
    <location>
        <begin position="1"/>
        <end position="43"/>
    </location>
</feature>
<dbReference type="AlphaFoldDB" id="A0AAV7E6Q2"/>
<name>A0AAV7E6Q2_ARIFI</name>